<keyword evidence="1" id="KW-1133">Transmembrane helix</keyword>
<reference evidence="2" key="1">
    <citation type="submission" date="2022-05" db="EMBL/GenBank/DDBJ databases">
        <title>Brevundimonas albigilva TT17 genome sequence.</title>
        <authorList>
            <person name="Lee K."/>
            <person name="Son H."/>
        </authorList>
    </citation>
    <scope>NUCLEOTIDE SEQUENCE</scope>
    <source>
        <strain evidence="2">TT17</strain>
    </source>
</reference>
<evidence type="ECO:0000256" key="1">
    <source>
        <dbReference type="SAM" id="Phobius"/>
    </source>
</evidence>
<accession>A0ABY4SJF0</accession>
<protein>
    <submittedName>
        <fullName evidence="2">DUF2177 family protein</fullName>
    </submittedName>
</protein>
<dbReference type="RefSeq" id="WP_250201385.1">
    <property type="nucleotide sequence ID" value="NZ_CP097649.1"/>
</dbReference>
<keyword evidence="1" id="KW-0472">Membrane</keyword>
<keyword evidence="3" id="KW-1185">Reference proteome</keyword>
<sequence length="133" mass="14280">MRYLLAYLGSGLTMGVLDAIWLTLMAPRLYQPAIGELMAARPNMRAAVAFYLIYVFGVVVVAVLPALREGSALRAAGMGAVLGLVAYATYDLTNQATLRVWPTHITLIDLAWGVVLTTTAALGGYWLAARFSS</sequence>
<feature type="transmembrane region" description="Helical" evidence="1">
    <location>
        <begin position="110"/>
        <end position="128"/>
    </location>
</feature>
<keyword evidence="1" id="KW-0812">Transmembrane</keyword>
<dbReference type="EMBL" id="CP097649">
    <property type="protein sequence ID" value="URI14130.1"/>
    <property type="molecule type" value="Genomic_DNA"/>
</dbReference>
<gene>
    <name evidence="2" type="ORF">M8231_09855</name>
</gene>
<dbReference type="InterPro" id="IPR018687">
    <property type="entry name" value="DUF2177_membr"/>
</dbReference>
<feature type="transmembrane region" description="Helical" evidence="1">
    <location>
        <begin position="43"/>
        <end position="64"/>
    </location>
</feature>
<evidence type="ECO:0000313" key="3">
    <source>
        <dbReference type="Proteomes" id="UP001055429"/>
    </source>
</evidence>
<dbReference type="Pfam" id="PF09945">
    <property type="entry name" value="DUF2177"/>
    <property type="match status" value="1"/>
</dbReference>
<name>A0ABY4SJF0_9CAUL</name>
<organism evidence="2 3">
    <name type="scientific">Brevundimonas albigilva</name>
    <dbReference type="NCBI Taxonomy" id="1312364"/>
    <lineage>
        <taxon>Bacteria</taxon>
        <taxon>Pseudomonadati</taxon>
        <taxon>Pseudomonadota</taxon>
        <taxon>Alphaproteobacteria</taxon>
        <taxon>Caulobacterales</taxon>
        <taxon>Caulobacteraceae</taxon>
        <taxon>Brevundimonas</taxon>
    </lineage>
</organism>
<dbReference type="Proteomes" id="UP001055429">
    <property type="component" value="Chromosome"/>
</dbReference>
<proteinExistence type="predicted"/>
<evidence type="ECO:0000313" key="2">
    <source>
        <dbReference type="EMBL" id="URI14130.1"/>
    </source>
</evidence>
<feature type="transmembrane region" description="Helical" evidence="1">
    <location>
        <begin position="71"/>
        <end position="90"/>
    </location>
</feature>